<keyword evidence="6 11" id="KW-0067">ATP-binding</keyword>
<keyword evidence="5 11" id="KW-0547">Nucleotide-binding</keyword>
<dbReference type="InParanoid" id="A5E1C0"/>
<accession>A5E1C0</accession>
<keyword evidence="16" id="KW-1185">Reference proteome</keyword>
<dbReference type="OMA" id="CFDNEIA"/>
<dbReference type="PANTHER" id="PTHR23078">
    <property type="entry name" value="VESICULAR-FUSION PROTEIN NSF"/>
    <property type="match status" value="1"/>
</dbReference>
<dbReference type="GO" id="GO:0000045">
    <property type="term" value="P:autophagosome assembly"/>
    <property type="evidence" value="ECO:0007669"/>
    <property type="project" value="EnsemblFungi"/>
</dbReference>
<evidence type="ECO:0000256" key="10">
    <source>
        <dbReference type="ARBA" id="ARBA00068637"/>
    </source>
</evidence>
<dbReference type="InterPro" id="IPR009010">
    <property type="entry name" value="Asp_de-COase-like_dom_sf"/>
</dbReference>
<dbReference type="Pfam" id="PF00004">
    <property type="entry name" value="AAA"/>
    <property type="match status" value="2"/>
</dbReference>
<dbReference type="InterPro" id="IPR027417">
    <property type="entry name" value="P-loop_NTPase"/>
</dbReference>
<keyword evidence="4 11" id="KW-0963">Cytoplasm</keyword>
<dbReference type="SMART" id="SM01073">
    <property type="entry name" value="CDC48_N"/>
    <property type="match status" value="1"/>
</dbReference>
<dbReference type="InterPro" id="IPR003960">
    <property type="entry name" value="ATPase_AAA_CS"/>
</dbReference>
<evidence type="ECO:0000256" key="4">
    <source>
        <dbReference type="ARBA" id="ARBA00022490"/>
    </source>
</evidence>
<dbReference type="GO" id="GO:0043001">
    <property type="term" value="P:Golgi to plasma membrane protein transport"/>
    <property type="evidence" value="ECO:0007669"/>
    <property type="project" value="EnsemblFungi"/>
</dbReference>
<dbReference type="SUPFAM" id="SSF50692">
    <property type="entry name" value="ADC-like"/>
    <property type="match status" value="1"/>
</dbReference>
<dbReference type="InterPro" id="IPR029067">
    <property type="entry name" value="CDC48_domain_2-like_sf"/>
</dbReference>
<organism evidence="15 16">
    <name type="scientific">Lodderomyces elongisporus (strain ATCC 11503 / CBS 2605 / JCM 1781 / NBRC 1676 / NRRL YB-4239)</name>
    <name type="common">Yeast</name>
    <name type="synonym">Saccharomyces elongisporus</name>
    <dbReference type="NCBI Taxonomy" id="379508"/>
    <lineage>
        <taxon>Eukaryota</taxon>
        <taxon>Fungi</taxon>
        <taxon>Dikarya</taxon>
        <taxon>Ascomycota</taxon>
        <taxon>Saccharomycotina</taxon>
        <taxon>Pichiomycetes</taxon>
        <taxon>Debaryomycetaceae</taxon>
        <taxon>Candida/Lodderomyces clade</taxon>
        <taxon>Lodderomyces</taxon>
    </lineage>
</organism>
<evidence type="ECO:0000259" key="14">
    <source>
        <dbReference type="SMART" id="SM01073"/>
    </source>
</evidence>
<comment type="similarity">
    <text evidence="2 11">Belongs to the AAA ATPase family.</text>
</comment>
<keyword evidence="8 11" id="KW-0653">Protein transport</keyword>
<dbReference type="Pfam" id="PF02359">
    <property type="entry name" value="CDC48_N"/>
    <property type="match status" value="1"/>
</dbReference>
<dbReference type="Gene3D" id="3.10.330.10">
    <property type="match status" value="1"/>
</dbReference>
<dbReference type="GeneID" id="5232372"/>
<dbReference type="FunFam" id="1.10.8.60:FF:000127">
    <property type="entry name" value="Vesicular-fusion protein SEC18"/>
    <property type="match status" value="1"/>
</dbReference>
<comment type="subcellular location">
    <subcellularLocation>
        <location evidence="1 11">Cytoplasm</location>
    </subcellularLocation>
</comment>
<dbReference type="Gene3D" id="3.40.50.300">
    <property type="entry name" value="P-loop containing nucleotide triphosphate hydrolases"/>
    <property type="match status" value="2"/>
</dbReference>
<dbReference type="PROSITE" id="PS00674">
    <property type="entry name" value="AAA"/>
    <property type="match status" value="1"/>
</dbReference>
<evidence type="ECO:0000256" key="12">
    <source>
        <dbReference type="SAM" id="MobiDB-lite"/>
    </source>
</evidence>
<dbReference type="AlphaFoldDB" id="A5E1C0"/>
<evidence type="ECO:0000259" key="13">
    <source>
        <dbReference type="SMART" id="SM00382"/>
    </source>
</evidence>
<keyword evidence="11" id="KW-0378">Hydrolase</keyword>
<dbReference type="GO" id="GO:0035494">
    <property type="term" value="P:SNARE complex disassembly"/>
    <property type="evidence" value="ECO:0007669"/>
    <property type="project" value="EnsemblFungi"/>
</dbReference>
<dbReference type="SUPFAM" id="SSF54585">
    <property type="entry name" value="Cdc48 domain 2-like"/>
    <property type="match status" value="1"/>
</dbReference>
<protein>
    <recommendedName>
        <fullName evidence="10 11">Vesicular-fusion protein SEC18</fullName>
    </recommendedName>
</protein>
<dbReference type="VEuPathDB" id="FungiDB:LELG_03407"/>
<dbReference type="STRING" id="379508.A5E1C0"/>
<dbReference type="GO" id="GO:0042144">
    <property type="term" value="P:vacuole fusion, non-autophagic"/>
    <property type="evidence" value="ECO:0007669"/>
    <property type="project" value="EnsemblFungi"/>
</dbReference>
<dbReference type="HOGENOM" id="CLU_008037_2_0_1"/>
<evidence type="ECO:0000313" key="16">
    <source>
        <dbReference type="Proteomes" id="UP000001996"/>
    </source>
</evidence>
<dbReference type="GO" id="GO:0005524">
    <property type="term" value="F:ATP binding"/>
    <property type="evidence" value="ECO:0007669"/>
    <property type="project" value="UniProtKB-UniRule"/>
</dbReference>
<feature type="domain" description="CDC48 N-terminal subdomain" evidence="14">
    <location>
        <begin position="50"/>
        <end position="129"/>
    </location>
</feature>
<dbReference type="InterPro" id="IPR003959">
    <property type="entry name" value="ATPase_AAA_core"/>
</dbReference>
<evidence type="ECO:0000256" key="7">
    <source>
        <dbReference type="ARBA" id="ARBA00022892"/>
    </source>
</evidence>
<evidence type="ECO:0000256" key="3">
    <source>
        <dbReference type="ARBA" id="ARBA00022448"/>
    </source>
</evidence>
<evidence type="ECO:0000256" key="11">
    <source>
        <dbReference type="RuleBase" id="RU367045"/>
    </source>
</evidence>
<gene>
    <name evidence="15" type="ORF">LELG_03407</name>
</gene>
<reference evidence="15 16" key="1">
    <citation type="journal article" date="2009" name="Nature">
        <title>Evolution of pathogenicity and sexual reproduction in eight Candida genomes.</title>
        <authorList>
            <person name="Butler G."/>
            <person name="Rasmussen M.D."/>
            <person name="Lin M.F."/>
            <person name="Santos M.A."/>
            <person name="Sakthikumar S."/>
            <person name="Munro C.A."/>
            <person name="Rheinbay E."/>
            <person name="Grabherr M."/>
            <person name="Forche A."/>
            <person name="Reedy J.L."/>
            <person name="Agrafioti I."/>
            <person name="Arnaud M.B."/>
            <person name="Bates S."/>
            <person name="Brown A.J."/>
            <person name="Brunke S."/>
            <person name="Costanzo M.C."/>
            <person name="Fitzpatrick D.A."/>
            <person name="de Groot P.W."/>
            <person name="Harris D."/>
            <person name="Hoyer L.L."/>
            <person name="Hube B."/>
            <person name="Klis F.M."/>
            <person name="Kodira C."/>
            <person name="Lennard N."/>
            <person name="Logue M.E."/>
            <person name="Martin R."/>
            <person name="Neiman A.M."/>
            <person name="Nikolaou E."/>
            <person name="Quail M.A."/>
            <person name="Quinn J."/>
            <person name="Santos M.C."/>
            <person name="Schmitzberger F.F."/>
            <person name="Sherlock G."/>
            <person name="Shah P."/>
            <person name="Silverstein K.A."/>
            <person name="Skrzypek M.S."/>
            <person name="Soll D."/>
            <person name="Staggs R."/>
            <person name="Stansfield I."/>
            <person name="Stumpf M.P."/>
            <person name="Sudbery P.E."/>
            <person name="Srikantha T."/>
            <person name="Zeng Q."/>
            <person name="Berman J."/>
            <person name="Berriman M."/>
            <person name="Heitman J."/>
            <person name="Gow N.A."/>
            <person name="Lorenz M.C."/>
            <person name="Birren B.W."/>
            <person name="Kellis M."/>
            <person name="Cuomo C.A."/>
        </authorList>
    </citation>
    <scope>NUCLEOTIDE SEQUENCE [LARGE SCALE GENOMIC DNA]</scope>
    <source>
        <strain evidence="16">ATCC 11503 / BCRC 21390 / CBS 2605 / JCM 1781 / NBRC 1676 / NRRL YB-4239</strain>
    </source>
</reference>
<dbReference type="Gene3D" id="2.40.40.20">
    <property type="match status" value="1"/>
</dbReference>
<dbReference type="eggNOG" id="KOG0741">
    <property type="taxonomic scope" value="Eukaryota"/>
</dbReference>
<dbReference type="FunFam" id="2.40.40.20:FF:000012">
    <property type="entry name" value="Vesicle-fusing ATPase protein"/>
    <property type="match status" value="1"/>
</dbReference>
<feature type="domain" description="AAA+ ATPase" evidence="13">
    <location>
        <begin position="596"/>
        <end position="732"/>
    </location>
</feature>
<dbReference type="Pfam" id="PF17862">
    <property type="entry name" value="AAA_lid_3"/>
    <property type="match status" value="1"/>
</dbReference>
<dbReference type="GO" id="GO:0070300">
    <property type="term" value="F:phosphatidic acid binding"/>
    <property type="evidence" value="ECO:0007669"/>
    <property type="project" value="EnsemblFungi"/>
</dbReference>
<dbReference type="CDD" id="cd00009">
    <property type="entry name" value="AAA"/>
    <property type="match status" value="1"/>
</dbReference>
<feature type="compositionally biased region" description="Polar residues" evidence="12">
    <location>
        <begin position="9"/>
        <end position="20"/>
    </location>
</feature>
<sequence length="798" mass="89318">MMEKLGFNKVTNHPSSPNQPRITHNIHIPHPQLQDLPPQPRTPVEPMRKQLVVSNAPGNDVVVANCIAVNPNDFAHVPNKTPVILDGVFVYSIAKDERMKPGYIGMAANMRTWGKYSYDQTVHVEVYDIFKSGQQQLYLGALDILIDFIKPKANAAPLNHDDLVNIFHQKYDNQILQPTQVIYMEYHGVFYLLKIDQVQVIDVNTKDNLPSFKDSSDIGTKGILIKSSDVMFYPFENSKITISKSKSLKSRIFGGNGNENRHHRTRKQIINPDFKLEDLGIGGLDSEFQDIFRRAFNSRILPPEIAEKLDYKHCKGLLLYGPPGTGKTLIARKLSKMLNGKEPKIVNGPEMLSKFVGASEENIRNLFKDAEAEYKQKGEDSDLHVIIFDELDSVFKQRGSGKSDGTGVGDNVVNQLLSKMDGVDQLNNILVIGMTNRLDLIDTALLRPGRFEIQIEIALPDQKGRRDIFAIHTKKLVENGLLGKDVNLDELSILTKNFTGAEIEGLCNSAKSHAISRHTKKGSLAQIDPNSITDLQITRNDFLLALDDIRPAFGTDEEDLAQQAKHGIIWFNDTIRHIFEKGQSIIDVVKSSESETLRSMLLYGPPGVGKTAIATTLALNSGFPFIKMLSAETLVGMGEARKIQEIDNVFRDVHKSPLNVLVIDKIENLINYNPIGPRFSNDILQTLMVYLTKQPPKHRRLLIIGTTSQYSVLKHMNLTDSFNDVIAVPPVRSVEEVGKVLEKLGFMTSHDRQDILSQLSQYDINIGVKSLIDVLMVSKYSRDSVDEVVGNIVEKMNG</sequence>
<dbReference type="InterPro" id="IPR003338">
    <property type="entry name" value="CDC4_N-term_subdom"/>
</dbReference>
<dbReference type="Gene3D" id="1.10.8.60">
    <property type="match status" value="1"/>
</dbReference>
<keyword evidence="3 11" id="KW-0813">Transport</keyword>
<dbReference type="InterPro" id="IPR003593">
    <property type="entry name" value="AAA+_ATPase"/>
</dbReference>
<name>A5E1C0_LODEL</name>
<dbReference type="GO" id="GO:0000149">
    <property type="term" value="F:SNARE binding"/>
    <property type="evidence" value="ECO:0007669"/>
    <property type="project" value="EnsemblFungi"/>
</dbReference>
<dbReference type="GO" id="GO:0048280">
    <property type="term" value="P:vesicle fusion with Golgi apparatus"/>
    <property type="evidence" value="ECO:0007669"/>
    <property type="project" value="EnsemblFungi"/>
</dbReference>
<evidence type="ECO:0000256" key="1">
    <source>
        <dbReference type="ARBA" id="ARBA00004496"/>
    </source>
</evidence>
<dbReference type="EMBL" id="CH981527">
    <property type="protein sequence ID" value="EDK45228.1"/>
    <property type="molecule type" value="Genomic_DNA"/>
</dbReference>
<dbReference type="SUPFAM" id="SSF52540">
    <property type="entry name" value="P-loop containing nucleoside triphosphate hydrolases"/>
    <property type="match status" value="2"/>
</dbReference>
<dbReference type="SMART" id="SM00382">
    <property type="entry name" value="AAA"/>
    <property type="match status" value="2"/>
</dbReference>
<dbReference type="GO" id="GO:0006888">
    <property type="term" value="P:endoplasmic reticulum to Golgi vesicle-mediated transport"/>
    <property type="evidence" value="ECO:0007669"/>
    <property type="project" value="EnsemblFungi"/>
</dbReference>
<dbReference type="GO" id="GO:0005795">
    <property type="term" value="C:Golgi stack"/>
    <property type="evidence" value="ECO:0007669"/>
    <property type="project" value="TreeGrafter"/>
</dbReference>
<dbReference type="OrthoDB" id="9982946at2759"/>
<feature type="region of interest" description="Disordered" evidence="12">
    <location>
        <begin position="1"/>
        <end position="20"/>
    </location>
</feature>
<dbReference type="FunCoup" id="A5E1C0">
    <property type="interactions" value="796"/>
</dbReference>
<evidence type="ECO:0000256" key="8">
    <source>
        <dbReference type="ARBA" id="ARBA00022927"/>
    </source>
</evidence>
<proteinExistence type="inferred from homology"/>
<dbReference type="FunFam" id="3.40.50.300:FF:000187">
    <property type="entry name" value="Vesicular-fusion ATPase SEC18"/>
    <property type="match status" value="1"/>
</dbReference>
<evidence type="ECO:0000256" key="2">
    <source>
        <dbReference type="ARBA" id="ARBA00006914"/>
    </source>
</evidence>
<evidence type="ECO:0000256" key="9">
    <source>
        <dbReference type="ARBA" id="ARBA00056429"/>
    </source>
</evidence>
<feature type="domain" description="AAA+ ATPase" evidence="13">
    <location>
        <begin position="313"/>
        <end position="461"/>
    </location>
</feature>
<comment type="function">
    <text evidence="9 11">Required for vesicle-mediated transport. Catalyzes the fusion of transport vesicles within the Golgi cisternae. Is also required for transport from the endoplasmic reticulum to the Golgi stack. Seems to function as a fusion protein required for the delivery of cargo proteins to all compartments of the Golgi stack independent of vesicle origin.</text>
</comment>
<dbReference type="Proteomes" id="UP000001996">
    <property type="component" value="Unassembled WGS sequence"/>
</dbReference>
<evidence type="ECO:0000256" key="6">
    <source>
        <dbReference type="ARBA" id="ARBA00022840"/>
    </source>
</evidence>
<keyword evidence="7 11" id="KW-0931">ER-Golgi transport</keyword>
<dbReference type="InterPro" id="IPR041569">
    <property type="entry name" value="AAA_lid_3"/>
</dbReference>
<dbReference type="PANTHER" id="PTHR23078:SF3">
    <property type="entry name" value="VESICLE-FUSING ATPASE"/>
    <property type="match status" value="1"/>
</dbReference>
<evidence type="ECO:0000256" key="5">
    <source>
        <dbReference type="ARBA" id="ARBA00022741"/>
    </source>
</evidence>
<dbReference type="GO" id="GO:0016887">
    <property type="term" value="F:ATP hydrolysis activity"/>
    <property type="evidence" value="ECO:0007669"/>
    <property type="project" value="EnsemblFungi"/>
</dbReference>
<dbReference type="InterPro" id="IPR039812">
    <property type="entry name" value="Vesicle-fus_ATPase"/>
</dbReference>
<dbReference type="GO" id="GO:0048219">
    <property type="term" value="P:inter-Golgi cisterna vesicle-mediated transport"/>
    <property type="evidence" value="ECO:0007669"/>
    <property type="project" value="EnsemblFungi"/>
</dbReference>
<dbReference type="FunFam" id="3.40.50.300:FF:000166">
    <property type="entry name" value="vesicle-fusing ATPase isoform X1"/>
    <property type="match status" value="1"/>
</dbReference>
<evidence type="ECO:0000313" key="15">
    <source>
        <dbReference type="EMBL" id="EDK45228.1"/>
    </source>
</evidence>
<dbReference type="KEGG" id="lel:PVL30_002903"/>